<sequence length="276" mass="31044">MQTDATDNEVLIESLAPSAAMLPLLGALSEALERLKRGDKTLARAYDWDDVPVRAFTGMLARFPLALQGWPLGELDPMGTASGERDLLHHLLADLDIMSEEDFEERFRSLMEGSRTAAAYRKIAAAPAVAELLRNEIALGWGGFSMSAVDPQIEDRIRRRRMYADRHRGVFDWTHVRAWDAAEGAVLLLEAQAGDVLMGRDPTGYYARVAGEMLARFSSWHEYARALLFAYVWLELEDGIRQAEEALERGEKVLIKLLEGPWGDFPWPRIRKSDAD</sequence>
<dbReference type="RefSeq" id="WP_205103809.1">
    <property type="nucleotide sequence ID" value="NZ_JACJJC010000015.1"/>
</dbReference>
<dbReference type="EMBL" id="JACJJC010000015">
    <property type="protein sequence ID" value="MBM6704671.1"/>
    <property type="molecule type" value="Genomic_DNA"/>
</dbReference>
<name>A0ABS2DTI4_9BURK</name>
<comment type="caution">
    <text evidence="1">The sequence shown here is derived from an EMBL/GenBank/DDBJ whole genome shotgun (WGS) entry which is preliminary data.</text>
</comment>
<proteinExistence type="predicted"/>
<reference evidence="1 2" key="1">
    <citation type="journal article" date="2021" name="Sci. Rep.">
        <title>The distribution of antibiotic resistance genes in chicken gut microbiota commensals.</title>
        <authorList>
            <person name="Juricova H."/>
            <person name="Matiasovicova J."/>
            <person name="Kubasova T."/>
            <person name="Cejkova D."/>
            <person name="Rychlik I."/>
        </authorList>
    </citation>
    <scope>NUCLEOTIDE SEQUENCE [LARGE SCALE GENOMIC DNA]</scope>
    <source>
        <strain evidence="1 2">An829</strain>
    </source>
</reference>
<keyword evidence="2" id="KW-1185">Reference proteome</keyword>
<evidence type="ECO:0000313" key="1">
    <source>
        <dbReference type="EMBL" id="MBM6704671.1"/>
    </source>
</evidence>
<accession>A0ABS2DTI4</accession>
<gene>
    <name evidence="1" type="ORF">H6A60_09275</name>
</gene>
<dbReference type="Proteomes" id="UP000715095">
    <property type="component" value="Unassembled WGS sequence"/>
</dbReference>
<organism evidence="1 2">
    <name type="scientific">Sutterella massiliensis</name>
    <dbReference type="NCBI Taxonomy" id="1816689"/>
    <lineage>
        <taxon>Bacteria</taxon>
        <taxon>Pseudomonadati</taxon>
        <taxon>Pseudomonadota</taxon>
        <taxon>Betaproteobacteria</taxon>
        <taxon>Burkholderiales</taxon>
        <taxon>Sutterellaceae</taxon>
        <taxon>Sutterella</taxon>
    </lineage>
</organism>
<protein>
    <submittedName>
        <fullName evidence="1">DUF1266 domain-containing protein</fullName>
    </submittedName>
</protein>
<evidence type="ECO:0000313" key="2">
    <source>
        <dbReference type="Proteomes" id="UP000715095"/>
    </source>
</evidence>